<evidence type="ECO:0000313" key="2">
    <source>
        <dbReference type="Proteomes" id="UP000031866"/>
    </source>
</evidence>
<dbReference type="STRING" id="1520.LF65_05142"/>
<dbReference type="OrthoDB" id="1935097at2"/>
<evidence type="ECO:0000313" key="1">
    <source>
        <dbReference type="EMBL" id="AJH01667.1"/>
    </source>
</evidence>
<dbReference type="KEGG" id="cbei:LF65_05142"/>
<dbReference type="AlphaFoldDB" id="A0A0B5QTS6"/>
<protein>
    <recommendedName>
        <fullName evidence="3">Spermidine synthase</fullName>
    </recommendedName>
</protein>
<name>A0A0B5QTS6_CLOBE</name>
<dbReference type="RefSeq" id="WP_041900144.1">
    <property type="nucleotide sequence ID" value="NZ_CP010086.2"/>
</dbReference>
<reference evidence="2" key="1">
    <citation type="submission" date="2014-12" db="EMBL/GenBank/DDBJ databases">
        <title>Genome sequence of Clostridium beijerinckii strain 59B.</title>
        <authorList>
            <person name="Little G.T."/>
            <person name="Minton N.P."/>
        </authorList>
    </citation>
    <scope>NUCLEOTIDE SEQUENCE [LARGE SCALE GENOMIC DNA]</scope>
    <source>
        <strain evidence="2">59B</strain>
    </source>
</reference>
<evidence type="ECO:0008006" key="3">
    <source>
        <dbReference type="Google" id="ProtNLM"/>
    </source>
</evidence>
<accession>A0A0B5QTS6</accession>
<dbReference type="SUPFAM" id="SSF53335">
    <property type="entry name" value="S-adenosyl-L-methionine-dependent methyltransferases"/>
    <property type="match status" value="1"/>
</dbReference>
<dbReference type="EMBL" id="CP010086">
    <property type="protein sequence ID" value="AJH01667.1"/>
    <property type="molecule type" value="Genomic_DNA"/>
</dbReference>
<sequence>MKPYNKSFVFQEIKRYSDLINQGTCGDYKIVKDTILKQELQGYMYENEEEYDIDIVQLYKNGNDLMKLTPEMVESSYWAISFAHGKVGVIGLGIGYVVQEIARKDSVEEVIVYEISEEIIKLYNDNFPKNEKIRIIKGDAFKAPKNKFDFFYVDIYKCELNSKIVEDYKILNELHEIEEYAFRGLEHFLLSCKYEDIVWIYIPENWISMSKKAYEALDASGYLNSYKPLDEENVKKVLFEFKEILNA</sequence>
<dbReference type="Gene3D" id="3.40.50.150">
    <property type="entry name" value="Vaccinia Virus protein VP39"/>
    <property type="match status" value="1"/>
</dbReference>
<dbReference type="InterPro" id="IPR029063">
    <property type="entry name" value="SAM-dependent_MTases_sf"/>
</dbReference>
<gene>
    <name evidence="1" type="ORF">LF65_05142</name>
</gene>
<proteinExistence type="predicted"/>
<organism evidence="1 2">
    <name type="scientific">Clostridium beijerinckii</name>
    <name type="common">Clostridium MP</name>
    <dbReference type="NCBI Taxonomy" id="1520"/>
    <lineage>
        <taxon>Bacteria</taxon>
        <taxon>Bacillati</taxon>
        <taxon>Bacillota</taxon>
        <taxon>Clostridia</taxon>
        <taxon>Eubacteriales</taxon>
        <taxon>Clostridiaceae</taxon>
        <taxon>Clostridium</taxon>
    </lineage>
</organism>
<dbReference type="Proteomes" id="UP000031866">
    <property type="component" value="Chromosome"/>
</dbReference>